<feature type="compositionally biased region" description="Low complexity" evidence="1">
    <location>
        <begin position="365"/>
        <end position="377"/>
    </location>
</feature>
<feature type="compositionally biased region" description="Basic and acidic residues" evidence="1">
    <location>
        <begin position="227"/>
        <end position="257"/>
    </location>
</feature>
<feature type="region of interest" description="Disordered" evidence="1">
    <location>
        <begin position="157"/>
        <end position="182"/>
    </location>
</feature>
<feature type="compositionally biased region" description="Basic and acidic residues" evidence="1">
    <location>
        <begin position="798"/>
        <end position="819"/>
    </location>
</feature>
<dbReference type="Pfam" id="PF25534">
    <property type="entry name" value="DUF7918"/>
    <property type="match status" value="2"/>
</dbReference>
<dbReference type="AlphaFoldDB" id="A0A165HS47"/>
<feature type="compositionally biased region" description="Polar residues" evidence="1">
    <location>
        <begin position="604"/>
        <end position="619"/>
    </location>
</feature>
<name>A0A165HS47_XYLHT</name>
<dbReference type="OrthoDB" id="5423516at2759"/>
<gene>
    <name evidence="3" type="ORF">L228DRAFT_267836</name>
</gene>
<organism evidence="3 4">
    <name type="scientific">Xylona heveae (strain CBS 132557 / TC161)</name>
    <dbReference type="NCBI Taxonomy" id="1328760"/>
    <lineage>
        <taxon>Eukaryota</taxon>
        <taxon>Fungi</taxon>
        <taxon>Dikarya</taxon>
        <taxon>Ascomycota</taxon>
        <taxon>Pezizomycotina</taxon>
        <taxon>Xylonomycetes</taxon>
        <taxon>Xylonales</taxon>
        <taxon>Xylonaceae</taxon>
        <taxon>Xylona</taxon>
    </lineage>
</organism>
<feature type="compositionally biased region" description="Pro residues" evidence="1">
    <location>
        <begin position="328"/>
        <end position="340"/>
    </location>
</feature>
<feature type="region of interest" description="Disordered" evidence="1">
    <location>
        <begin position="798"/>
        <end position="896"/>
    </location>
</feature>
<dbReference type="RefSeq" id="XP_018189434.1">
    <property type="nucleotide sequence ID" value="XM_018335038.1"/>
</dbReference>
<evidence type="ECO:0000256" key="1">
    <source>
        <dbReference type="SAM" id="MobiDB-lite"/>
    </source>
</evidence>
<evidence type="ECO:0000259" key="2">
    <source>
        <dbReference type="Pfam" id="PF25534"/>
    </source>
</evidence>
<dbReference type="InterPro" id="IPR057678">
    <property type="entry name" value="DUF7918"/>
</dbReference>
<feature type="region of interest" description="Disordered" evidence="1">
    <location>
        <begin position="531"/>
        <end position="682"/>
    </location>
</feature>
<feature type="compositionally biased region" description="Basic and acidic residues" evidence="1">
    <location>
        <begin position="829"/>
        <end position="846"/>
    </location>
</feature>
<feature type="region of interest" description="Disordered" evidence="1">
    <location>
        <begin position="203"/>
        <end position="257"/>
    </location>
</feature>
<feature type="compositionally biased region" description="Basic and acidic residues" evidence="1">
    <location>
        <begin position="876"/>
        <end position="896"/>
    </location>
</feature>
<feature type="compositionally biased region" description="Polar residues" evidence="1">
    <location>
        <begin position="383"/>
        <end position="392"/>
    </location>
</feature>
<reference evidence="3 4" key="1">
    <citation type="journal article" date="2016" name="Fungal Biol.">
        <title>The genome of Xylona heveae provides a window into fungal endophytism.</title>
        <authorList>
            <person name="Gazis R."/>
            <person name="Kuo A."/>
            <person name="Riley R."/>
            <person name="LaButti K."/>
            <person name="Lipzen A."/>
            <person name="Lin J."/>
            <person name="Amirebrahimi M."/>
            <person name="Hesse C.N."/>
            <person name="Spatafora J.W."/>
            <person name="Henrissat B."/>
            <person name="Hainaut M."/>
            <person name="Grigoriev I.V."/>
            <person name="Hibbett D.S."/>
        </authorList>
    </citation>
    <scope>NUCLEOTIDE SEQUENCE [LARGE SCALE GENOMIC DNA]</scope>
    <source>
        <strain evidence="3 4">TC161</strain>
    </source>
</reference>
<feature type="compositionally biased region" description="Acidic residues" evidence="1">
    <location>
        <begin position="503"/>
        <end position="512"/>
    </location>
</feature>
<feature type="domain" description="DUF7918" evidence="2">
    <location>
        <begin position="708"/>
        <end position="771"/>
    </location>
</feature>
<feature type="compositionally biased region" description="Low complexity" evidence="1">
    <location>
        <begin position="665"/>
        <end position="680"/>
    </location>
</feature>
<dbReference type="GeneID" id="28900175"/>
<feature type="compositionally biased region" description="Low complexity" evidence="1">
    <location>
        <begin position="648"/>
        <end position="658"/>
    </location>
</feature>
<dbReference type="PANTHER" id="PTHR36223:SF1">
    <property type="entry name" value="TRANSCRIPTION ELONGATION FACTOR EAF N-TERMINAL DOMAIN-CONTAINING PROTEIN"/>
    <property type="match status" value="1"/>
</dbReference>
<feature type="region of interest" description="Disordered" evidence="1">
    <location>
        <begin position="276"/>
        <end position="517"/>
    </location>
</feature>
<feature type="domain" description="DUF7918" evidence="2">
    <location>
        <begin position="17"/>
        <end position="155"/>
    </location>
</feature>
<feature type="compositionally biased region" description="Basic residues" evidence="1">
    <location>
        <begin position="455"/>
        <end position="467"/>
    </location>
</feature>
<accession>A0A165HS47</accession>
<dbReference type="OMA" id="PEYLDTM"/>
<sequence length="896" mass="101095">MPTLKQLTCQIEWARSGGPLQEFATSYADGFVQTYVAVPQGSVPFTIRLKSNGYIAPGLAMFVYMDGIYQCNRNRQGLKAPEVANKASEYEVDFLVRQKEEKLRDGNWLGREWRFEKLNVVAGDSQEAKDTESGKFDQLGTIEVVVLRCTRPKHEFVPPLRKTPNLQRMTERQPGQDGEGGMLKGLFDGIVEEWEIYSIHTSESSNIDSGGGWNSTQIDGSSNSQQKKYDERQHDRARYTRGGIRDNPDMSSDHEEQILESSIRRYNRDWRRNGVSITPDETVEEEENPGPQVSPDSAPARRLHERFGEFSADGQSSQDQPSVVIHITPPPPAPDPPPAVDPRLWEQRRHYRGNPEGGSWNFDESSSSSYSRGQRYSAVPPQQYRQSSNTQHYAHHGPSGSTFPRVPGEWPEPESMSDIDDGHLPRRTKQPPSKPPGSIVFQEPLEHRGRGSPSGRHRSQSPKKSSRPRNASRNTRRESMPTVEEDWGGESNIDSRAGYDLSSEPEENLNDGEWDKRVGHPRQYVPVMAPQPWSLVPSGWTPYIPQSWPYIPSGTQWPGPEPASPDHSAPANETLDADDRPQRPRGREDNGSQRTKSPAHRSNWDTPDTNNWATSNQNEDNNDWNNDNWDNNDWGADTSQPQQEGDADVAAKVEAAWASDRHPSRSGSPTASAHSSASTAKPTFQVPHILPYTQPYWSKWNRADNLEEESPLYNVPEDIAKKKAASHQVQTGRPAPYTHRTCRPVYVDTYDKPYAVFVFKYRSRETIERLFGITIPVSADDERRRLASLSKEQIIEELLKSRTAPSHKETKSHDGEDNVTHNGHGSQKLSDKAGQKAKDTQKDKYSASEMGNDKQGSSNTTWRSGKDTKTAGWIKLSEDSKEWNDEEHSAVDDEQW</sequence>
<dbReference type="EMBL" id="KV407457">
    <property type="protein sequence ID" value="KZF23879.1"/>
    <property type="molecule type" value="Genomic_DNA"/>
</dbReference>
<evidence type="ECO:0000313" key="3">
    <source>
        <dbReference type="EMBL" id="KZF23879.1"/>
    </source>
</evidence>
<evidence type="ECO:0000313" key="4">
    <source>
        <dbReference type="Proteomes" id="UP000076632"/>
    </source>
</evidence>
<feature type="compositionally biased region" description="Polar residues" evidence="1">
    <location>
        <begin position="203"/>
        <end position="226"/>
    </location>
</feature>
<feature type="compositionally biased region" description="Basic and acidic residues" evidence="1">
    <location>
        <begin position="577"/>
        <end position="591"/>
    </location>
</feature>
<dbReference type="Proteomes" id="UP000076632">
    <property type="component" value="Unassembled WGS sequence"/>
</dbReference>
<dbReference type="PANTHER" id="PTHR36223">
    <property type="entry name" value="BETA-LACTAMASE-TYPE TRANSPEPTIDASE FOLD DOMAIN CONTAINING PROTEIN"/>
    <property type="match status" value="1"/>
</dbReference>
<dbReference type="InParanoid" id="A0A165HS47"/>
<feature type="compositionally biased region" description="Polar residues" evidence="1">
    <location>
        <begin position="854"/>
        <end position="863"/>
    </location>
</feature>
<keyword evidence="4" id="KW-1185">Reference proteome</keyword>
<dbReference type="STRING" id="1328760.A0A165HS47"/>
<feature type="compositionally biased region" description="Low complexity" evidence="1">
    <location>
        <begin position="623"/>
        <end position="634"/>
    </location>
</feature>
<protein>
    <recommendedName>
        <fullName evidence="2">DUF7918 domain-containing protein</fullName>
    </recommendedName>
</protein>
<proteinExistence type="predicted"/>